<feature type="region of interest" description="Disordered" evidence="1">
    <location>
        <begin position="279"/>
        <end position="302"/>
    </location>
</feature>
<accession>A0AAW2I348</accession>
<gene>
    <name evidence="2" type="ORF">PYX00_003821</name>
</gene>
<feature type="compositionally biased region" description="Basic and acidic residues" evidence="1">
    <location>
        <begin position="293"/>
        <end position="302"/>
    </location>
</feature>
<feature type="region of interest" description="Disordered" evidence="1">
    <location>
        <begin position="485"/>
        <end position="513"/>
    </location>
</feature>
<dbReference type="EMBL" id="JARGDH010000002">
    <property type="protein sequence ID" value="KAL0276208.1"/>
    <property type="molecule type" value="Genomic_DNA"/>
</dbReference>
<reference evidence="2" key="1">
    <citation type="journal article" date="2024" name="Gigascience">
        <title>Chromosome-level genome of the poultry shaft louse Menopon gallinae provides insight into the host-switching and adaptive evolution of parasitic lice.</title>
        <authorList>
            <person name="Xu Y."/>
            <person name="Ma L."/>
            <person name="Liu S."/>
            <person name="Liang Y."/>
            <person name="Liu Q."/>
            <person name="He Z."/>
            <person name="Tian L."/>
            <person name="Duan Y."/>
            <person name="Cai W."/>
            <person name="Li H."/>
            <person name="Song F."/>
        </authorList>
    </citation>
    <scope>NUCLEOTIDE SEQUENCE</scope>
    <source>
        <strain evidence="2">Cailab_2023a</strain>
    </source>
</reference>
<organism evidence="2">
    <name type="scientific">Menopon gallinae</name>
    <name type="common">poultry shaft louse</name>
    <dbReference type="NCBI Taxonomy" id="328185"/>
    <lineage>
        <taxon>Eukaryota</taxon>
        <taxon>Metazoa</taxon>
        <taxon>Ecdysozoa</taxon>
        <taxon>Arthropoda</taxon>
        <taxon>Hexapoda</taxon>
        <taxon>Insecta</taxon>
        <taxon>Pterygota</taxon>
        <taxon>Neoptera</taxon>
        <taxon>Paraneoptera</taxon>
        <taxon>Psocodea</taxon>
        <taxon>Troctomorpha</taxon>
        <taxon>Phthiraptera</taxon>
        <taxon>Amblycera</taxon>
        <taxon>Menoponidae</taxon>
        <taxon>Menopon</taxon>
    </lineage>
</organism>
<feature type="compositionally biased region" description="Basic residues" evidence="1">
    <location>
        <begin position="198"/>
        <end position="212"/>
    </location>
</feature>
<feature type="region of interest" description="Disordered" evidence="1">
    <location>
        <begin position="106"/>
        <end position="153"/>
    </location>
</feature>
<protein>
    <submittedName>
        <fullName evidence="2">Uncharacterized protein</fullName>
    </submittedName>
</protein>
<name>A0AAW2I348_9NEOP</name>
<evidence type="ECO:0000313" key="2">
    <source>
        <dbReference type="EMBL" id="KAL0276208.1"/>
    </source>
</evidence>
<feature type="compositionally biased region" description="Basic and acidic residues" evidence="1">
    <location>
        <begin position="220"/>
        <end position="239"/>
    </location>
</feature>
<comment type="caution">
    <text evidence="2">The sequence shown here is derived from an EMBL/GenBank/DDBJ whole genome shotgun (WGS) entry which is preliminary data.</text>
</comment>
<sequence>MTEDTNWLKKNPMGNPFRMSLRRSSRFYAQDMDASIMTNEDKAKNQILVVSHMPRRSNIPMERIKEMNFRIPAPVGRKSGIKKPVTRISRFQVGQSNLARASLGLNKSGLEPQGSNVVRPRQSLFWKPTSDAKRTVTTSVSSKKSEAGANASESFNQSVIQGATDVSLLSQSKVVNQSTPNEPAVLRSILRQNQSSNRGRKLTNSKKCKAAKRVNFNGGTKDDSSGKENEDNQRVGEKCKSPATAGFAFPAKPFQGVKKELCDIDEESTEVFSGSFKPISYQENSTEGNNHVPESRTEKEPEVIKPDESGDVIHGLMDFWKAYQNELNDIRTKLKMLDENFQKTCTLVVNSNVQERLTVYETEKWKLYEELKDLEHDFKEKVKSGTDINNLFANYIEKKEQIFKTQSELEERFESNLRAIAKRHWGEGEVVTDEAKESIETVASSDELGSASKFKAVSRPSVTRRKSGLPIVSKALQPSMKVPTKMSYVPPRRRTSKELNSTLGTTPENSPAMRDVLSKKIQQQLRILFEE</sequence>
<proteinExistence type="predicted"/>
<feature type="region of interest" description="Disordered" evidence="1">
    <location>
        <begin position="190"/>
        <end position="239"/>
    </location>
</feature>
<evidence type="ECO:0000256" key="1">
    <source>
        <dbReference type="SAM" id="MobiDB-lite"/>
    </source>
</evidence>
<feature type="compositionally biased region" description="Polar residues" evidence="1">
    <location>
        <begin position="498"/>
        <end position="509"/>
    </location>
</feature>
<dbReference type="AlphaFoldDB" id="A0AAW2I348"/>